<dbReference type="InterPro" id="IPR001166">
    <property type="entry name" value="Hyperglycemic"/>
</dbReference>
<keyword evidence="4" id="KW-0165">Cleavage on pair of basic residues</keyword>
<dbReference type="PRINTS" id="PR00550">
    <property type="entry name" value="HYPRGLYCEMIC"/>
</dbReference>
<feature type="disulfide bond" evidence="7">
    <location>
        <begin position="153"/>
        <end position="169"/>
    </location>
</feature>
<dbReference type="EMBL" id="VUJU01001829">
    <property type="protein sequence ID" value="KAF0763658.1"/>
    <property type="molecule type" value="Genomic_DNA"/>
</dbReference>
<dbReference type="PRINTS" id="PR00548">
    <property type="entry name" value="HYPRGLYCEMC1"/>
</dbReference>
<dbReference type="SUPFAM" id="SSF81778">
    <property type="entry name" value="Crustacean CHH/MIH/GIH neurohormone"/>
    <property type="match status" value="2"/>
</dbReference>
<feature type="compositionally biased region" description="Low complexity" evidence="8">
    <location>
        <begin position="108"/>
        <end position="121"/>
    </location>
</feature>
<keyword evidence="11" id="KW-1185">Reference proteome</keyword>
<feature type="region of interest" description="Disordered" evidence="8">
    <location>
        <begin position="98"/>
        <end position="121"/>
    </location>
</feature>
<reference evidence="10 11" key="1">
    <citation type="submission" date="2019-08" db="EMBL/GenBank/DDBJ databases">
        <title>Whole genome of Aphis craccivora.</title>
        <authorList>
            <person name="Voronova N.V."/>
            <person name="Shulinski R.S."/>
            <person name="Bandarenka Y.V."/>
            <person name="Zhorov D.G."/>
            <person name="Warner D."/>
        </authorList>
    </citation>
    <scope>NUCLEOTIDE SEQUENCE [LARGE SCALE GENOMIC DNA]</scope>
    <source>
        <strain evidence="10">180601</strain>
        <tissue evidence="10">Whole Body</tissue>
    </source>
</reference>
<evidence type="ECO:0000256" key="7">
    <source>
        <dbReference type="PIRSR" id="PIRSR631098-51"/>
    </source>
</evidence>
<keyword evidence="9" id="KW-1133">Transmembrane helix</keyword>
<dbReference type="InterPro" id="IPR035957">
    <property type="entry name" value="Crust_neurohorm_sf"/>
</dbReference>
<dbReference type="AlphaFoldDB" id="A0A6G0Z006"/>
<dbReference type="Pfam" id="PF01147">
    <property type="entry name" value="Crust_neurohorm"/>
    <property type="match status" value="1"/>
</dbReference>
<comment type="similarity">
    <text evidence="2">Belongs to the arthropod CHH/MIH/GIH/VIH hormone family.</text>
</comment>
<dbReference type="GO" id="GO:0005184">
    <property type="term" value="F:neuropeptide hormone activity"/>
    <property type="evidence" value="ECO:0007669"/>
    <property type="project" value="InterPro"/>
</dbReference>
<feature type="disulfide bond" evidence="7">
    <location>
        <begin position="137"/>
        <end position="173"/>
    </location>
</feature>
<keyword evidence="6 7" id="KW-1015">Disulfide bond</keyword>
<dbReference type="PANTHER" id="PTHR35981">
    <property type="entry name" value="ION TRANSPORT PEPTIDE, ISOFORM C"/>
    <property type="match status" value="1"/>
</dbReference>
<dbReference type="PANTHER" id="PTHR35981:SF2">
    <property type="entry name" value="ION TRANSPORT PEPTIDE, ISOFORM C"/>
    <property type="match status" value="1"/>
</dbReference>
<evidence type="ECO:0000313" key="10">
    <source>
        <dbReference type="EMBL" id="KAF0763658.1"/>
    </source>
</evidence>
<evidence type="ECO:0000256" key="2">
    <source>
        <dbReference type="ARBA" id="ARBA00005447"/>
    </source>
</evidence>
<comment type="caution">
    <text evidence="10">The sequence shown here is derived from an EMBL/GenBank/DDBJ whole genome shotgun (WGS) entry which is preliminary data.</text>
</comment>
<protein>
    <submittedName>
        <fullName evidence="10">Crustacean hyperglycemic hormones A isoform X2</fullName>
    </submittedName>
</protein>
<evidence type="ECO:0000256" key="9">
    <source>
        <dbReference type="SAM" id="Phobius"/>
    </source>
</evidence>
<dbReference type="PROSITE" id="PS01250">
    <property type="entry name" value="CHH_MIH_GIH"/>
    <property type="match status" value="1"/>
</dbReference>
<evidence type="ECO:0000256" key="8">
    <source>
        <dbReference type="SAM" id="MobiDB-lite"/>
    </source>
</evidence>
<name>A0A6G0Z006_APHCR</name>
<dbReference type="OrthoDB" id="6365952at2759"/>
<dbReference type="InterPro" id="IPR031098">
    <property type="entry name" value="Crust_neurohorm"/>
</dbReference>
<sequence length="244" mass="27285">MSVFAYICNVLGLGQLGHVFNIDDRRGRPTADTPPLFLPTYLSIIFIFTVNAVVFTYIKFMSKYSVMGYEPALVLVATLMAIMAVSVVAVPAAHHLHHHSGGHHRMTSSNGVAGSSSPSLSGIDHPLSKRSFFDIQCKGVYDKTIFARLDRVCEDCYNLFREPQLHSLCRKNCFTTDFFKGCLDVLLLEDEVEKIQNCTGLILSGLGLRSTCFNTVYFKACLESLQMLTEETQYNQMVEFLGKK</sequence>
<feature type="transmembrane region" description="Helical" evidence="9">
    <location>
        <begin position="36"/>
        <end position="60"/>
    </location>
</feature>
<evidence type="ECO:0000313" key="11">
    <source>
        <dbReference type="Proteomes" id="UP000478052"/>
    </source>
</evidence>
<keyword evidence="9" id="KW-0472">Membrane</keyword>
<dbReference type="Proteomes" id="UP000478052">
    <property type="component" value="Unassembled WGS sequence"/>
</dbReference>
<keyword evidence="9" id="KW-0812">Transmembrane</keyword>
<keyword evidence="5" id="KW-0372">Hormone</keyword>
<evidence type="ECO:0000256" key="4">
    <source>
        <dbReference type="ARBA" id="ARBA00022685"/>
    </source>
</evidence>
<accession>A0A6G0Z006</accession>
<dbReference type="Gene3D" id="1.10.2010.10">
    <property type="entry name" value="Crustacean CHH/MIH/GIH neurohormone"/>
    <property type="match status" value="2"/>
</dbReference>
<evidence type="ECO:0000256" key="3">
    <source>
        <dbReference type="ARBA" id="ARBA00022525"/>
    </source>
</evidence>
<gene>
    <name evidence="10" type="ORF">FWK35_00016327</name>
</gene>
<proteinExistence type="inferred from homology"/>
<dbReference type="GO" id="GO:0007623">
    <property type="term" value="P:circadian rhythm"/>
    <property type="evidence" value="ECO:0007669"/>
    <property type="project" value="TreeGrafter"/>
</dbReference>
<evidence type="ECO:0000256" key="1">
    <source>
        <dbReference type="ARBA" id="ARBA00004613"/>
    </source>
</evidence>
<dbReference type="InterPro" id="IPR000346">
    <property type="entry name" value="Hyperglycemic1"/>
</dbReference>
<dbReference type="GO" id="GO:0005576">
    <property type="term" value="C:extracellular region"/>
    <property type="evidence" value="ECO:0007669"/>
    <property type="project" value="UniProtKB-SubCell"/>
</dbReference>
<evidence type="ECO:0000256" key="5">
    <source>
        <dbReference type="ARBA" id="ARBA00022702"/>
    </source>
</evidence>
<evidence type="ECO:0000256" key="6">
    <source>
        <dbReference type="ARBA" id="ARBA00023157"/>
    </source>
</evidence>
<keyword evidence="3" id="KW-0964">Secreted</keyword>
<feature type="disulfide bond" evidence="7">
    <location>
        <begin position="156"/>
        <end position="182"/>
    </location>
</feature>
<organism evidence="10 11">
    <name type="scientific">Aphis craccivora</name>
    <name type="common">Cowpea aphid</name>
    <dbReference type="NCBI Taxonomy" id="307492"/>
    <lineage>
        <taxon>Eukaryota</taxon>
        <taxon>Metazoa</taxon>
        <taxon>Ecdysozoa</taxon>
        <taxon>Arthropoda</taxon>
        <taxon>Hexapoda</taxon>
        <taxon>Insecta</taxon>
        <taxon>Pterygota</taxon>
        <taxon>Neoptera</taxon>
        <taxon>Paraneoptera</taxon>
        <taxon>Hemiptera</taxon>
        <taxon>Sternorrhyncha</taxon>
        <taxon>Aphidomorpha</taxon>
        <taxon>Aphidoidea</taxon>
        <taxon>Aphididae</taxon>
        <taxon>Aphidini</taxon>
        <taxon>Aphis</taxon>
        <taxon>Aphis</taxon>
    </lineage>
</organism>
<comment type="subcellular location">
    <subcellularLocation>
        <location evidence="1">Secreted</location>
    </subcellularLocation>
</comment>
<feature type="transmembrane region" description="Helical" evidence="9">
    <location>
        <begin position="72"/>
        <end position="93"/>
    </location>
</feature>
<dbReference type="FunFam" id="1.10.2010.10:FF:000001">
    <property type="entry name" value="Ion transport peptide isoform C"/>
    <property type="match status" value="1"/>
</dbReference>
<dbReference type="InterPro" id="IPR018251">
    <property type="entry name" value="Crust_neurhormone_CS"/>
</dbReference>